<dbReference type="Pfam" id="PF14070">
    <property type="entry name" value="YjfB_motility"/>
    <property type="match status" value="1"/>
</dbReference>
<evidence type="ECO:0008006" key="3">
    <source>
        <dbReference type="Google" id="ProtNLM"/>
    </source>
</evidence>
<dbReference type="Proteomes" id="UP001500880">
    <property type="component" value="Unassembled WGS sequence"/>
</dbReference>
<accession>A0ABN1BJ73</accession>
<name>A0ABN1BJ73_9BACI</name>
<keyword evidence="2" id="KW-1185">Reference proteome</keyword>
<dbReference type="EMBL" id="BAAADO010000006">
    <property type="protein sequence ID" value="GAA0498931.1"/>
    <property type="molecule type" value="Genomic_DNA"/>
</dbReference>
<reference evidence="1 2" key="1">
    <citation type="journal article" date="2019" name="Int. J. Syst. Evol. Microbiol.">
        <title>The Global Catalogue of Microorganisms (GCM) 10K type strain sequencing project: providing services to taxonomists for standard genome sequencing and annotation.</title>
        <authorList>
            <consortium name="The Broad Institute Genomics Platform"/>
            <consortium name="The Broad Institute Genome Sequencing Center for Infectious Disease"/>
            <person name="Wu L."/>
            <person name="Ma J."/>
        </authorList>
    </citation>
    <scope>NUCLEOTIDE SEQUENCE [LARGE SCALE GENOMIC DNA]</scope>
    <source>
        <strain evidence="1 2">JCM 12389</strain>
    </source>
</reference>
<evidence type="ECO:0000313" key="1">
    <source>
        <dbReference type="EMBL" id="GAA0498931.1"/>
    </source>
</evidence>
<protein>
    <recommendedName>
        <fullName evidence="3">Motility protein</fullName>
    </recommendedName>
</protein>
<gene>
    <name evidence="1" type="ORF">GCM10008986_27560</name>
</gene>
<proteinExistence type="predicted"/>
<organism evidence="1 2">
    <name type="scientific">Salinibacillus aidingensis</name>
    <dbReference type="NCBI Taxonomy" id="237684"/>
    <lineage>
        <taxon>Bacteria</taxon>
        <taxon>Bacillati</taxon>
        <taxon>Bacillota</taxon>
        <taxon>Bacilli</taxon>
        <taxon>Bacillales</taxon>
        <taxon>Bacillaceae</taxon>
        <taxon>Salinibacillus</taxon>
    </lineage>
</organism>
<comment type="caution">
    <text evidence="1">The sequence shown here is derived from an EMBL/GenBank/DDBJ whole genome shotgun (WGS) entry which is preliminary data.</text>
</comment>
<sequence>MDIPAMSMGLNHAGLKQDVGLSLMNKTMNQAESKGQNMIKMLEESNVKTMQHAAQPHLGSSIDVKA</sequence>
<dbReference type="InterPro" id="IPR025906">
    <property type="entry name" value="YjfB_motility"/>
</dbReference>
<dbReference type="RefSeq" id="WP_343842248.1">
    <property type="nucleotide sequence ID" value="NZ_BAAADO010000006.1"/>
</dbReference>
<evidence type="ECO:0000313" key="2">
    <source>
        <dbReference type="Proteomes" id="UP001500880"/>
    </source>
</evidence>